<dbReference type="InParanoid" id="A0A0D2G9P9"/>
<proteinExistence type="predicted"/>
<accession>A0A0D2G9P9</accession>
<name>A0A0D2G9P9_9BACT</name>
<dbReference type="STRING" id="1429043.X474_24570"/>
<dbReference type="Proteomes" id="UP000032233">
    <property type="component" value="Unassembled WGS sequence"/>
</dbReference>
<dbReference type="AlphaFoldDB" id="A0A0D2G9P9"/>
<evidence type="ECO:0000256" key="1">
    <source>
        <dbReference type="SAM" id="SignalP"/>
    </source>
</evidence>
<dbReference type="RefSeq" id="WP_044352034.1">
    <property type="nucleotide sequence ID" value="NZ_AZAC01000056.1"/>
</dbReference>
<gene>
    <name evidence="2" type="ORF">X474_24570</name>
</gene>
<feature type="signal peptide" evidence="1">
    <location>
        <begin position="1"/>
        <end position="21"/>
    </location>
</feature>
<evidence type="ECO:0000313" key="3">
    <source>
        <dbReference type="Proteomes" id="UP000032233"/>
    </source>
</evidence>
<comment type="caution">
    <text evidence="2">The sequence shown here is derived from an EMBL/GenBank/DDBJ whole genome shotgun (WGS) entry which is preliminary data.</text>
</comment>
<dbReference type="EMBL" id="AZAC01000056">
    <property type="protein sequence ID" value="KIX11572.1"/>
    <property type="molecule type" value="Genomic_DNA"/>
</dbReference>
<feature type="chain" id="PRO_5002253674" description="Flagellar assembly protein T N-terminal domain-containing protein" evidence="1">
    <location>
        <begin position="22"/>
        <end position="386"/>
    </location>
</feature>
<organism evidence="2 3">
    <name type="scientific">Dethiosulfatarculus sandiegensis</name>
    <dbReference type="NCBI Taxonomy" id="1429043"/>
    <lineage>
        <taxon>Bacteria</taxon>
        <taxon>Pseudomonadati</taxon>
        <taxon>Thermodesulfobacteriota</taxon>
        <taxon>Desulfarculia</taxon>
        <taxon>Desulfarculales</taxon>
        <taxon>Desulfarculaceae</taxon>
        <taxon>Dethiosulfatarculus</taxon>
    </lineage>
</organism>
<protein>
    <recommendedName>
        <fullName evidence="4">Flagellar assembly protein T N-terminal domain-containing protein</fullName>
    </recommendedName>
</protein>
<evidence type="ECO:0000313" key="2">
    <source>
        <dbReference type="EMBL" id="KIX11572.1"/>
    </source>
</evidence>
<reference evidence="2 3" key="1">
    <citation type="submission" date="2013-11" db="EMBL/GenBank/DDBJ databases">
        <title>Metagenomic analysis of a methanogenic consortium involved in long chain n-alkane degradation.</title>
        <authorList>
            <person name="Davidova I.A."/>
            <person name="Callaghan A.V."/>
            <person name="Wawrik B."/>
            <person name="Pruitt S."/>
            <person name="Marks C."/>
            <person name="Duncan K.E."/>
            <person name="Suflita J.M."/>
        </authorList>
    </citation>
    <scope>NUCLEOTIDE SEQUENCE [LARGE SCALE GENOMIC DNA]</scope>
    <source>
        <strain evidence="2 3">SPR</strain>
    </source>
</reference>
<keyword evidence="3" id="KW-1185">Reference proteome</keyword>
<evidence type="ECO:0008006" key="4">
    <source>
        <dbReference type="Google" id="ProtNLM"/>
    </source>
</evidence>
<dbReference type="OrthoDB" id="5513381at2"/>
<keyword evidence="1" id="KW-0732">Signal</keyword>
<sequence>MKRLLWAMVLIVSFTSLPAMAMMGGKTTTLVTLGRAPANENAAQGREQAIRQALKSAVARIAIEMVDPATLRTKLRELDQAILTDPGRFVDTFTPLADSVEGGDVLVLTSIEVNRVALDQALAAKGLRLPAARLAEALVLVAEESSPGRPAFFWWSGAPGAPPAPPLVARTLRSLGVKISEVSPLVGQVPSSAKTDVLTEEQALDLGKLAGAGLVLLGRVRTYPLITPEGQSPQPVAQLELLDVKEGRVLGTDEVEGPIYRGTPGPEASQEVAKAVQGAVRRLLEKVTGAEKETGEGKSGELTMVVTGVRNLGQLYRFEKVLASLSSMVASVRRNSLGAGEATLTLKIKAPPSELADLLLLQQFKEFLVNVVEIEPEMMKVVLIPR</sequence>